<sequence length="198" mass="22956">MKKVIRIFVFGFLGLWFVYVCNEIFNSCSKPEKLDDIELPIAIDSSATYVTPQQNLINTEQNKWQYDSSIDKMTSKTSKFATITSNESLDLDFPYDGVNFGYLIIRKMNDRLGILIRVDKGQISGGYENNYIKVRFDDETPITFSYSEPADNSSDLIFIENKTKFLSKLKKSKKTLIEIPFYQNGNQILEFNTQNLEW</sequence>
<organism evidence="1 2">
    <name type="scientific">Flavobacterium erciyesense</name>
    <dbReference type="NCBI Taxonomy" id="2825842"/>
    <lineage>
        <taxon>Bacteria</taxon>
        <taxon>Pseudomonadati</taxon>
        <taxon>Bacteroidota</taxon>
        <taxon>Flavobacteriia</taxon>
        <taxon>Flavobacteriales</taxon>
        <taxon>Flavobacteriaceae</taxon>
        <taxon>Flavobacterium</taxon>
    </lineage>
</organism>
<keyword evidence="2" id="KW-1185">Reference proteome</keyword>
<dbReference type="EMBL" id="JAGPXB010000018">
    <property type="protein sequence ID" value="MBQ0909885.1"/>
    <property type="molecule type" value="Genomic_DNA"/>
</dbReference>
<evidence type="ECO:0000313" key="2">
    <source>
        <dbReference type="Proteomes" id="UP000679008"/>
    </source>
</evidence>
<accession>A0ABS5D7A8</accession>
<name>A0ABS5D7A8_9FLAO</name>
<dbReference type="RefSeq" id="WP_210791663.1">
    <property type="nucleotide sequence ID" value="NZ_JAGPXB010000018.1"/>
</dbReference>
<reference evidence="1 2" key="1">
    <citation type="submission" date="2021-04" db="EMBL/GenBank/DDBJ databases">
        <title>Description of novel Flavobacterium sp. F-328.</title>
        <authorList>
            <person name="Saticioglu I.B."/>
        </authorList>
    </citation>
    <scope>NUCLEOTIDE SEQUENCE [LARGE SCALE GENOMIC DNA]</scope>
    <source>
        <strain evidence="1 2">F-328</strain>
    </source>
</reference>
<proteinExistence type="predicted"/>
<protein>
    <recommendedName>
        <fullName evidence="3">Lipoprotein</fullName>
    </recommendedName>
</protein>
<gene>
    <name evidence="1" type="ORF">KBJ98_14320</name>
</gene>
<evidence type="ECO:0000313" key="1">
    <source>
        <dbReference type="EMBL" id="MBQ0909885.1"/>
    </source>
</evidence>
<comment type="caution">
    <text evidence="1">The sequence shown here is derived from an EMBL/GenBank/DDBJ whole genome shotgun (WGS) entry which is preliminary data.</text>
</comment>
<dbReference type="Proteomes" id="UP000679008">
    <property type="component" value="Unassembled WGS sequence"/>
</dbReference>
<evidence type="ECO:0008006" key="3">
    <source>
        <dbReference type="Google" id="ProtNLM"/>
    </source>
</evidence>